<dbReference type="Proteomes" id="UP000234681">
    <property type="component" value="Chromosome 10"/>
</dbReference>
<sequence>MNSLPLLEEERERLQFSLALVFCSSQLRLNRKWQCWDKISQILGYNFIRVL</sequence>
<proteinExistence type="predicted"/>
<evidence type="ECO:0000313" key="1">
    <source>
        <dbReference type="EMBL" id="EDM04839.1"/>
    </source>
</evidence>
<dbReference type="EMBL" id="CH473948">
    <property type="protein sequence ID" value="EDM04839.1"/>
    <property type="molecule type" value="Genomic_DNA"/>
</dbReference>
<evidence type="ECO:0000313" key="2">
    <source>
        <dbReference type="Proteomes" id="UP000234681"/>
    </source>
</evidence>
<accession>A6HFN4</accession>
<protein>
    <submittedName>
        <fullName evidence="1">RCG33857, isoform CRA_e</fullName>
    </submittedName>
</protein>
<reference evidence="1 2" key="1">
    <citation type="submission" date="2005-07" db="EMBL/GenBank/DDBJ databases">
        <authorList>
            <person name="Mural R.J."/>
            <person name="Li P.W."/>
            <person name="Adams M.D."/>
            <person name="Amanatides P.G."/>
            <person name="Baden-Tillson H."/>
            <person name="Barnstead M."/>
            <person name="Chin S.H."/>
            <person name="Dew I."/>
            <person name="Evans C.A."/>
            <person name="Ferriera S."/>
            <person name="Flanigan M."/>
            <person name="Fosler C."/>
            <person name="Glodek A."/>
            <person name="Gu Z."/>
            <person name="Holt R.A."/>
            <person name="Jennings D."/>
            <person name="Kraft C.L."/>
            <person name="Lu F."/>
            <person name="Nguyen T."/>
            <person name="Nusskern D.R."/>
            <person name="Pfannkoch C.M."/>
            <person name="Sitter C."/>
            <person name="Sutton G.G."/>
            <person name="Venter J.C."/>
            <person name="Wang Z."/>
            <person name="Woodage T."/>
            <person name="Zheng X.H."/>
            <person name="Zhong F."/>
        </authorList>
    </citation>
    <scope>NUCLEOTIDE SEQUENCE [LARGE SCALE GENOMIC DNA]</scope>
    <source>
        <strain>BN</strain>
        <strain evidence="2">Sprague-Dawley</strain>
    </source>
</reference>
<organism evidence="1 2">
    <name type="scientific">Rattus norvegicus</name>
    <name type="common">Rat</name>
    <dbReference type="NCBI Taxonomy" id="10116"/>
    <lineage>
        <taxon>Eukaryota</taxon>
        <taxon>Metazoa</taxon>
        <taxon>Chordata</taxon>
        <taxon>Craniata</taxon>
        <taxon>Vertebrata</taxon>
        <taxon>Euteleostomi</taxon>
        <taxon>Mammalia</taxon>
        <taxon>Eutheria</taxon>
        <taxon>Euarchontoglires</taxon>
        <taxon>Glires</taxon>
        <taxon>Rodentia</taxon>
        <taxon>Myomorpha</taxon>
        <taxon>Muroidea</taxon>
        <taxon>Muridae</taxon>
        <taxon>Murinae</taxon>
        <taxon>Rattus</taxon>
    </lineage>
</organism>
<dbReference type="AlphaFoldDB" id="A6HFN4"/>
<gene>
    <name evidence="1" type="ORF">rCG_33857</name>
</gene>
<name>A6HFN4_RAT</name>